<sequence>MLGTNKNVFAINIAELGCTDLHPHRIDTGDAAPVRQRFYRQLSAMKAESSKHIKEMLDTNIIKASKSEWASPVCLIDAVKTFPLPQNITDVRAFLGLANYYRKFVKGFSKIASPLHRLLVKGAKFIWDNDCQNSFDEIKTLLISAPILAFPDFSKDFILYTDASQIAIGYKLGKKIIKAENKSLLMGDDHYEEPKKGLLQNSEYIQITKHFCASRSLRRRKEQADLQDGLCSYKGTANGNADALSRRPYGTEIVTIKTATVESSTQTEATFIELYQYASICEITTTPKEKVVNDQRTDENFKDVIKYILNKELPDKTRQARKTVIESQDYIIDDDALFHLYYPKGKGHREDRIVKR</sequence>
<evidence type="ECO:0000313" key="3">
    <source>
        <dbReference type="EMBL" id="CAC5371596.1"/>
    </source>
</evidence>
<reference evidence="3 4" key="1">
    <citation type="submission" date="2020-06" db="EMBL/GenBank/DDBJ databases">
        <authorList>
            <person name="Li R."/>
            <person name="Bekaert M."/>
        </authorList>
    </citation>
    <scope>NUCLEOTIDE SEQUENCE [LARGE SCALE GENOMIC DNA]</scope>
    <source>
        <strain evidence="4">wild</strain>
    </source>
</reference>
<evidence type="ECO:0000256" key="1">
    <source>
        <dbReference type="ARBA" id="ARBA00023268"/>
    </source>
</evidence>
<proteinExistence type="predicted"/>
<dbReference type="FunFam" id="3.30.70.270:FF:000045">
    <property type="entry name" value="Transposon Tf2-7 polyprotein"/>
    <property type="match status" value="1"/>
</dbReference>
<gene>
    <name evidence="3" type="ORF">MCOR_9997</name>
</gene>
<dbReference type="InterPro" id="IPR041577">
    <property type="entry name" value="RT_RNaseH_2"/>
</dbReference>
<dbReference type="SUPFAM" id="SSF56672">
    <property type="entry name" value="DNA/RNA polymerases"/>
    <property type="match status" value="2"/>
</dbReference>
<dbReference type="PANTHER" id="PTHR37984:SF5">
    <property type="entry name" value="PROTEIN NYNRIN-LIKE"/>
    <property type="match status" value="1"/>
</dbReference>
<evidence type="ECO:0000313" key="4">
    <source>
        <dbReference type="Proteomes" id="UP000507470"/>
    </source>
</evidence>
<dbReference type="OrthoDB" id="5860913at2759"/>
<dbReference type="Gene3D" id="3.10.10.10">
    <property type="entry name" value="HIV Type 1 Reverse Transcriptase, subunit A, domain 1"/>
    <property type="match status" value="1"/>
</dbReference>
<accession>A0A6J8ASU7</accession>
<keyword evidence="1" id="KW-0511">Multifunctional enzyme</keyword>
<dbReference type="InterPro" id="IPR043502">
    <property type="entry name" value="DNA/RNA_pol_sf"/>
</dbReference>
<dbReference type="PANTHER" id="PTHR37984">
    <property type="entry name" value="PROTEIN CBG26694"/>
    <property type="match status" value="1"/>
</dbReference>
<dbReference type="InterPro" id="IPR050951">
    <property type="entry name" value="Retrovirus_Pol_polyprotein"/>
</dbReference>
<dbReference type="EMBL" id="CACVKT020001766">
    <property type="protein sequence ID" value="CAC5371596.1"/>
    <property type="molecule type" value="Genomic_DNA"/>
</dbReference>
<dbReference type="Gene3D" id="3.30.70.270">
    <property type="match status" value="1"/>
</dbReference>
<dbReference type="GO" id="GO:0003824">
    <property type="term" value="F:catalytic activity"/>
    <property type="evidence" value="ECO:0007669"/>
    <property type="project" value="UniProtKB-KW"/>
</dbReference>
<keyword evidence="4" id="KW-1185">Reference proteome</keyword>
<protein>
    <recommendedName>
        <fullName evidence="2">Reverse transcriptase/retrotransposon-derived protein RNase H-like domain-containing protein</fullName>
    </recommendedName>
</protein>
<dbReference type="InterPro" id="IPR043128">
    <property type="entry name" value="Rev_trsase/Diguanyl_cyclase"/>
</dbReference>
<feature type="domain" description="Reverse transcriptase/retrotransposon-derived protein RNase H-like" evidence="2">
    <location>
        <begin position="127"/>
        <end position="175"/>
    </location>
</feature>
<dbReference type="Proteomes" id="UP000507470">
    <property type="component" value="Unassembled WGS sequence"/>
</dbReference>
<name>A0A6J8ASU7_MYTCO</name>
<dbReference type="AlphaFoldDB" id="A0A6J8ASU7"/>
<dbReference type="Pfam" id="PF17919">
    <property type="entry name" value="RT_RNaseH_2"/>
    <property type="match status" value="1"/>
</dbReference>
<evidence type="ECO:0000259" key="2">
    <source>
        <dbReference type="Pfam" id="PF17919"/>
    </source>
</evidence>
<organism evidence="3 4">
    <name type="scientific">Mytilus coruscus</name>
    <name type="common">Sea mussel</name>
    <dbReference type="NCBI Taxonomy" id="42192"/>
    <lineage>
        <taxon>Eukaryota</taxon>
        <taxon>Metazoa</taxon>
        <taxon>Spiralia</taxon>
        <taxon>Lophotrochozoa</taxon>
        <taxon>Mollusca</taxon>
        <taxon>Bivalvia</taxon>
        <taxon>Autobranchia</taxon>
        <taxon>Pteriomorphia</taxon>
        <taxon>Mytilida</taxon>
        <taxon>Mytiloidea</taxon>
        <taxon>Mytilidae</taxon>
        <taxon>Mytilinae</taxon>
        <taxon>Mytilus</taxon>
    </lineage>
</organism>